<dbReference type="InterPro" id="IPR029039">
    <property type="entry name" value="Flavoprotein-like_sf"/>
</dbReference>
<dbReference type="SUPFAM" id="SSF52218">
    <property type="entry name" value="Flavoproteins"/>
    <property type="match status" value="1"/>
</dbReference>
<sequence>MSIVTVVGNPKPGSRTLGVATALSSAIAARAGLPDGPVFDLARFGGQWLGALSPDGEASLAAAAEASVLVVATPTYKASYTGLLKAFLDRLPGGALRGTVAVPVTVAAAPTHRFVADLQLRPVLAELGASLPVPSFVVEERELPDLLPLAERWAADHGPVLAATAGALAAVA</sequence>
<dbReference type="InterPro" id="IPR005025">
    <property type="entry name" value="FMN_Rdtase-like_dom"/>
</dbReference>
<evidence type="ECO:0000256" key="1">
    <source>
        <dbReference type="ARBA" id="ARBA00022630"/>
    </source>
</evidence>
<dbReference type="InterPro" id="IPR051814">
    <property type="entry name" value="NAD(P)H-dep_FMN_reductase"/>
</dbReference>
<feature type="domain" description="NADPH-dependent FMN reductase-like" evidence="4">
    <location>
        <begin position="1"/>
        <end position="137"/>
    </location>
</feature>
<keyword evidence="1" id="KW-0285">Flavoprotein</keyword>
<keyword evidence="3" id="KW-0560">Oxidoreductase</keyword>
<evidence type="ECO:0000313" key="5">
    <source>
        <dbReference type="EMBL" id="RIQ34841.1"/>
    </source>
</evidence>
<dbReference type="PANTHER" id="PTHR43408:SF2">
    <property type="entry name" value="FMN REDUCTASE (NADPH)"/>
    <property type="match status" value="1"/>
</dbReference>
<evidence type="ECO:0000256" key="2">
    <source>
        <dbReference type="ARBA" id="ARBA00022643"/>
    </source>
</evidence>
<name>A0A418KWQ3_9ACTN</name>
<dbReference type="Gene3D" id="3.40.50.360">
    <property type="match status" value="1"/>
</dbReference>
<comment type="caution">
    <text evidence="5">The sequence shown here is derived from an EMBL/GenBank/DDBJ whole genome shotgun (WGS) entry which is preliminary data.</text>
</comment>
<dbReference type="RefSeq" id="WP_119658520.1">
    <property type="nucleotide sequence ID" value="NZ_QUAL01000028.1"/>
</dbReference>
<reference evidence="5 6" key="1">
    <citation type="submission" date="2018-09" db="EMBL/GenBank/DDBJ databases">
        <title>Isolation, diversity and antifungal activity of actinobacteria from wheat.</title>
        <authorList>
            <person name="Han C."/>
        </authorList>
    </citation>
    <scope>NUCLEOTIDE SEQUENCE [LARGE SCALE GENOMIC DNA]</scope>
    <source>
        <strain evidence="5 6">NEAU-YY265</strain>
    </source>
</reference>
<dbReference type="AlphaFoldDB" id="A0A418KWQ3"/>
<keyword evidence="6" id="KW-1185">Reference proteome</keyword>
<accession>A0A418KWQ3</accession>
<gene>
    <name evidence="5" type="ORF">DY240_03190</name>
</gene>
<keyword evidence="2" id="KW-0288">FMN</keyword>
<dbReference type="Proteomes" id="UP000284057">
    <property type="component" value="Unassembled WGS sequence"/>
</dbReference>
<protein>
    <submittedName>
        <fullName evidence="5">NADPH-dependent oxidoreductase</fullName>
    </submittedName>
</protein>
<dbReference type="GO" id="GO:0016491">
    <property type="term" value="F:oxidoreductase activity"/>
    <property type="evidence" value="ECO:0007669"/>
    <property type="project" value="UniProtKB-KW"/>
</dbReference>
<dbReference type="PANTHER" id="PTHR43408">
    <property type="entry name" value="FMN REDUCTASE (NADPH)"/>
    <property type="match status" value="1"/>
</dbReference>
<evidence type="ECO:0000259" key="4">
    <source>
        <dbReference type="Pfam" id="PF03358"/>
    </source>
</evidence>
<evidence type="ECO:0000256" key="3">
    <source>
        <dbReference type="ARBA" id="ARBA00023002"/>
    </source>
</evidence>
<evidence type="ECO:0000313" key="6">
    <source>
        <dbReference type="Proteomes" id="UP000284057"/>
    </source>
</evidence>
<proteinExistence type="predicted"/>
<dbReference type="Pfam" id="PF03358">
    <property type="entry name" value="FMN_red"/>
    <property type="match status" value="1"/>
</dbReference>
<dbReference type="OrthoDB" id="1643408at2"/>
<organism evidence="5 6">
    <name type="scientific">Jiangella rhizosphaerae</name>
    <dbReference type="NCBI Taxonomy" id="2293569"/>
    <lineage>
        <taxon>Bacteria</taxon>
        <taxon>Bacillati</taxon>
        <taxon>Actinomycetota</taxon>
        <taxon>Actinomycetes</taxon>
        <taxon>Jiangellales</taxon>
        <taxon>Jiangellaceae</taxon>
        <taxon>Jiangella</taxon>
    </lineage>
</organism>
<dbReference type="EMBL" id="QUAL01000028">
    <property type="protein sequence ID" value="RIQ34841.1"/>
    <property type="molecule type" value="Genomic_DNA"/>
</dbReference>